<feature type="transmembrane region" description="Helical" evidence="1">
    <location>
        <begin position="178"/>
        <end position="196"/>
    </location>
</feature>
<dbReference type="Pfam" id="PF14378">
    <property type="entry name" value="PAP2_3"/>
    <property type="match status" value="1"/>
</dbReference>
<keyword evidence="4" id="KW-1185">Reference proteome</keyword>
<feature type="domain" description="Inositolphosphotransferase Aur1/Ipt1" evidence="2">
    <location>
        <begin position="148"/>
        <end position="333"/>
    </location>
</feature>
<protein>
    <recommendedName>
        <fullName evidence="2">Inositolphosphotransferase Aur1/Ipt1 domain-containing protein</fullName>
    </recommendedName>
</protein>
<dbReference type="Proteomes" id="UP000618591">
    <property type="component" value="Unassembled WGS sequence"/>
</dbReference>
<feature type="transmembrane region" description="Helical" evidence="1">
    <location>
        <begin position="121"/>
        <end position="139"/>
    </location>
</feature>
<evidence type="ECO:0000313" key="4">
    <source>
        <dbReference type="Proteomes" id="UP000618591"/>
    </source>
</evidence>
<comment type="caution">
    <text evidence="3">The sequence shown here is derived from an EMBL/GenBank/DDBJ whole genome shotgun (WGS) entry which is preliminary data.</text>
</comment>
<evidence type="ECO:0000256" key="1">
    <source>
        <dbReference type="SAM" id="Phobius"/>
    </source>
</evidence>
<accession>A0ABQ1H4D2</accession>
<gene>
    <name evidence="3" type="ORF">GCM10011395_29580</name>
</gene>
<name>A0ABQ1H4D2_9SPHN</name>
<proteinExistence type="predicted"/>
<keyword evidence="1" id="KW-0472">Membrane</keyword>
<organism evidence="3 4">
    <name type="scientific">Sphingomonas psychrolutea</name>
    <dbReference type="NCBI Taxonomy" id="1259676"/>
    <lineage>
        <taxon>Bacteria</taxon>
        <taxon>Pseudomonadati</taxon>
        <taxon>Pseudomonadota</taxon>
        <taxon>Alphaproteobacteria</taxon>
        <taxon>Sphingomonadales</taxon>
        <taxon>Sphingomonadaceae</taxon>
        <taxon>Sphingomonas</taxon>
    </lineage>
</organism>
<evidence type="ECO:0000313" key="3">
    <source>
        <dbReference type="EMBL" id="GGA57222.1"/>
    </source>
</evidence>
<feature type="transmembrane region" description="Helical" evidence="1">
    <location>
        <begin position="318"/>
        <end position="338"/>
    </location>
</feature>
<keyword evidence="1" id="KW-0812">Transmembrane</keyword>
<dbReference type="EMBL" id="BMDW01000021">
    <property type="protein sequence ID" value="GGA57222.1"/>
    <property type="molecule type" value="Genomic_DNA"/>
</dbReference>
<evidence type="ECO:0000259" key="2">
    <source>
        <dbReference type="Pfam" id="PF14378"/>
    </source>
</evidence>
<dbReference type="InterPro" id="IPR026841">
    <property type="entry name" value="Aur1/Ipt1"/>
</dbReference>
<keyword evidence="1" id="KW-1133">Transmembrane helix</keyword>
<feature type="transmembrane region" description="Helical" evidence="1">
    <location>
        <begin position="54"/>
        <end position="71"/>
    </location>
</feature>
<feature type="transmembrane region" description="Helical" evidence="1">
    <location>
        <begin position="208"/>
        <end position="227"/>
    </location>
</feature>
<feature type="transmembrane region" description="Helical" evidence="1">
    <location>
        <begin position="83"/>
        <end position="101"/>
    </location>
</feature>
<sequence>MVGNGLLRTFFVGDRYRLHIRRIRVATPTTSLFAIPAPLYPGSTAQRGLIGGRWIALGLVLSVACVAALLFDAQMTIDPQDPMTWLFAGVLLLFGVTRYVLRRPRSAAQRVARDLSESVGAFMGISLLGATATYPLAAATRGAIDPLLQAVDGALHFDWLAWYQMVAAHRSLQLLGTAAYQSIYITPALILGYCAWSDRRAEARGFVASFWLTAVLTLLLFRVMPAIGPLATLWHGPIPYVPESALYEADLLPMLRLGNGYVVDLGALRGLVSVPSFHTASGVVYIATAWPMARLRWPVLALTSAMLLATPVEGTHYLADMLAGAAVAIVAVLAVAAVRRRLA</sequence>
<reference evidence="4" key="1">
    <citation type="journal article" date="2019" name="Int. J. Syst. Evol. Microbiol.">
        <title>The Global Catalogue of Microorganisms (GCM) 10K type strain sequencing project: providing services to taxonomists for standard genome sequencing and annotation.</title>
        <authorList>
            <consortium name="The Broad Institute Genomics Platform"/>
            <consortium name="The Broad Institute Genome Sequencing Center for Infectious Disease"/>
            <person name="Wu L."/>
            <person name="Ma J."/>
        </authorList>
    </citation>
    <scope>NUCLEOTIDE SEQUENCE [LARGE SCALE GENOMIC DNA]</scope>
    <source>
        <strain evidence="4">CGMCC 1.10106</strain>
    </source>
</reference>